<feature type="region of interest" description="Disordered" evidence="1">
    <location>
        <begin position="274"/>
        <end position="301"/>
    </location>
</feature>
<accession>A0A225WUF0</accession>
<reference evidence="3" key="1">
    <citation type="submission" date="2017-03" db="EMBL/GenBank/DDBJ databases">
        <title>Phytopthora megakarya and P. palmivora, two closely related causual agents of cacao black pod achieved similar genome size and gene model numbers by different mechanisms.</title>
        <authorList>
            <person name="Ali S."/>
            <person name="Shao J."/>
            <person name="Larry D.J."/>
            <person name="Kronmiller B."/>
            <person name="Shen D."/>
            <person name="Strem M.D."/>
            <person name="Melnick R.L."/>
            <person name="Guiltinan M.J."/>
            <person name="Tyler B.M."/>
            <person name="Meinhardt L.W."/>
            <person name="Bailey B.A."/>
        </authorList>
    </citation>
    <scope>NUCLEOTIDE SEQUENCE [LARGE SCALE GENOMIC DNA]</scope>
    <source>
        <strain evidence="3">zdho120</strain>
    </source>
</reference>
<gene>
    <name evidence="2" type="ORF">PHMEG_0004202</name>
</gene>
<dbReference type="Proteomes" id="UP000198211">
    <property type="component" value="Unassembled WGS sequence"/>
</dbReference>
<organism evidence="2 3">
    <name type="scientific">Phytophthora megakarya</name>
    <dbReference type="NCBI Taxonomy" id="4795"/>
    <lineage>
        <taxon>Eukaryota</taxon>
        <taxon>Sar</taxon>
        <taxon>Stramenopiles</taxon>
        <taxon>Oomycota</taxon>
        <taxon>Peronosporomycetes</taxon>
        <taxon>Peronosporales</taxon>
        <taxon>Peronosporaceae</taxon>
        <taxon>Phytophthora</taxon>
    </lineage>
</organism>
<keyword evidence="3" id="KW-1185">Reference proteome</keyword>
<sequence>MINELQELALGDSNTDGLLLHLIRTIALYLFVFLSKTSKLVPEVELAVFVSDAATLDLLDQQTKELRDRLHTVLLEWIQREMNSNQFHELQEQRAFVVMKRLFRHQRNKVATQCRVLVALLTSYLTRLETPLVLCESSSMLASTLEYLLSKEKDAANRKPVPLSMIYPLVNAVDLVSIEQRECLDALVNLLRWLSSHDQSQKIFTTFTSKYHAKMMCLTDENGNSDNVDNRDELGVCFVQMLLRYSDHIFRRDVQFEDVIPSFLYSDTEDDGILSDDGSSRSRQHSNNSRDTSDNLSTEDFNKSKMNSVDINLKDNKPTTSQSDLDREVLAKNAVNMKHKDGVIIVGPSRSQRKRKKREEKAMEVPVKNACRATSCSQEAEFEDGHLLWEQEEPLPAVMCVGIAAAAAAVICVYFN</sequence>
<evidence type="ECO:0000256" key="1">
    <source>
        <dbReference type="SAM" id="MobiDB-lite"/>
    </source>
</evidence>
<dbReference type="OrthoDB" id="165376at2759"/>
<dbReference type="AlphaFoldDB" id="A0A225WUF0"/>
<proteinExistence type="predicted"/>
<evidence type="ECO:0000313" key="3">
    <source>
        <dbReference type="Proteomes" id="UP000198211"/>
    </source>
</evidence>
<comment type="caution">
    <text evidence="2">The sequence shown here is derived from an EMBL/GenBank/DDBJ whole genome shotgun (WGS) entry which is preliminary data.</text>
</comment>
<protein>
    <submittedName>
        <fullName evidence="2">Uncharacterized protein</fullName>
    </submittedName>
</protein>
<dbReference type="EMBL" id="NBNE01000241">
    <property type="protein sequence ID" value="OWZ21266.1"/>
    <property type="molecule type" value="Genomic_DNA"/>
</dbReference>
<evidence type="ECO:0000313" key="2">
    <source>
        <dbReference type="EMBL" id="OWZ21266.1"/>
    </source>
</evidence>
<name>A0A225WUF0_9STRA</name>